<dbReference type="GO" id="GO:0003755">
    <property type="term" value="F:peptidyl-prolyl cis-trans isomerase activity"/>
    <property type="evidence" value="ECO:0007669"/>
    <property type="project" value="UniProtKB-UniRule"/>
</dbReference>
<keyword evidence="6" id="KW-1185">Reference proteome</keyword>
<evidence type="ECO:0000256" key="1">
    <source>
        <dbReference type="PROSITE-ProRule" id="PRU00278"/>
    </source>
</evidence>
<dbReference type="InterPro" id="IPR046357">
    <property type="entry name" value="PPIase_dom_sf"/>
</dbReference>
<proteinExistence type="predicted"/>
<evidence type="ECO:0000256" key="2">
    <source>
        <dbReference type="RuleBase" id="RU363014"/>
    </source>
</evidence>
<keyword evidence="1 2" id="KW-0697">Rotamase</keyword>
<dbReference type="PROSITE" id="PS50198">
    <property type="entry name" value="PPIC_PPIASE_2"/>
    <property type="match status" value="1"/>
</dbReference>
<protein>
    <recommendedName>
        <fullName evidence="2">Peptidyl-prolyl cis-trans isomerase</fullName>
        <ecNumber evidence="2">5.2.1.8</ecNumber>
    </recommendedName>
</protein>
<evidence type="ECO:0000313" key="5">
    <source>
        <dbReference type="EMBL" id="CAE8615339.1"/>
    </source>
</evidence>
<dbReference type="OrthoDB" id="436078at2759"/>
<dbReference type="InterPro" id="IPR000297">
    <property type="entry name" value="PPIase_PpiC"/>
</dbReference>
<dbReference type="Proteomes" id="UP000654075">
    <property type="component" value="Unassembled WGS sequence"/>
</dbReference>
<feature type="domain" description="PpiC" evidence="4">
    <location>
        <begin position="28"/>
        <end position="166"/>
    </location>
</feature>
<dbReference type="EC" id="5.2.1.8" evidence="2"/>
<comment type="catalytic activity">
    <reaction evidence="2">
        <text>[protein]-peptidylproline (omega=180) = [protein]-peptidylproline (omega=0)</text>
        <dbReference type="Rhea" id="RHEA:16237"/>
        <dbReference type="Rhea" id="RHEA-COMP:10747"/>
        <dbReference type="Rhea" id="RHEA-COMP:10748"/>
        <dbReference type="ChEBI" id="CHEBI:83833"/>
        <dbReference type="ChEBI" id="CHEBI:83834"/>
        <dbReference type="EC" id="5.2.1.8"/>
    </reaction>
</comment>
<reference evidence="5" key="1">
    <citation type="submission" date="2021-02" db="EMBL/GenBank/DDBJ databases">
        <authorList>
            <person name="Dougan E. K."/>
            <person name="Rhodes N."/>
            <person name="Thang M."/>
            <person name="Chan C."/>
        </authorList>
    </citation>
    <scope>NUCLEOTIDE SEQUENCE</scope>
</reference>
<dbReference type="SUPFAM" id="SSF54534">
    <property type="entry name" value="FKBP-like"/>
    <property type="match status" value="1"/>
</dbReference>
<evidence type="ECO:0000313" key="6">
    <source>
        <dbReference type="Proteomes" id="UP000654075"/>
    </source>
</evidence>
<dbReference type="Gene3D" id="3.10.50.40">
    <property type="match status" value="1"/>
</dbReference>
<feature type="non-terminal residue" evidence="5">
    <location>
        <position position="1"/>
    </location>
</feature>
<evidence type="ECO:0000259" key="4">
    <source>
        <dbReference type="PROSITE" id="PS50198"/>
    </source>
</evidence>
<evidence type="ECO:0000256" key="3">
    <source>
        <dbReference type="SAM" id="MobiDB-lite"/>
    </source>
</evidence>
<gene>
    <name evidence="5" type="ORF">PGLA1383_LOCUS33054</name>
</gene>
<feature type="region of interest" description="Disordered" evidence="3">
    <location>
        <begin position="1"/>
        <end position="21"/>
    </location>
</feature>
<keyword evidence="1 2" id="KW-0413">Isomerase</keyword>
<dbReference type="EMBL" id="CAJNNV010025608">
    <property type="protein sequence ID" value="CAE8615339.1"/>
    <property type="molecule type" value="Genomic_DNA"/>
</dbReference>
<dbReference type="Pfam" id="PF00639">
    <property type="entry name" value="Rotamase"/>
    <property type="match status" value="1"/>
</dbReference>
<comment type="caution">
    <text evidence="5">The sequence shown here is derived from an EMBL/GenBank/DDBJ whole genome shotgun (WGS) entry which is preliminary data.</text>
</comment>
<organism evidence="5 6">
    <name type="scientific">Polarella glacialis</name>
    <name type="common">Dinoflagellate</name>
    <dbReference type="NCBI Taxonomy" id="89957"/>
    <lineage>
        <taxon>Eukaryota</taxon>
        <taxon>Sar</taxon>
        <taxon>Alveolata</taxon>
        <taxon>Dinophyceae</taxon>
        <taxon>Suessiales</taxon>
        <taxon>Suessiaceae</taxon>
        <taxon>Polarella</taxon>
    </lineage>
</organism>
<accession>A0A813FY58</accession>
<sequence length="166" mass="17351">ASASAPPAKRPKTAPSAPAFGCSALEVPGRVRVRQILLRTWREGTPQPQDPVRRKPVKRSQEQAELQLLQVLADLGSLSGLSLAKGFSAACKASSECPSSLQGGELSGDLGFLDKEKGVDTKRANGQMVKSAVPAAVLKAAFTLEVGELGDLVVSELGVHLLLRSA</sequence>
<feature type="compositionally biased region" description="Low complexity" evidence="3">
    <location>
        <begin position="1"/>
        <end position="19"/>
    </location>
</feature>
<dbReference type="AlphaFoldDB" id="A0A813FY58"/>
<name>A0A813FY58_POLGL</name>